<dbReference type="GeneTree" id="ENSGT00940000158209"/>
<evidence type="ECO:0000256" key="9">
    <source>
        <dbReference type="SAM" id="MobiDB-lite"/>
    </source>
</evidence>
<comment type="subcellular location">
    <subcellularLocation>
        <location evidence="2">Chromosome</location>
    </subcellularLocation>
    <subcellularLocation>
        <location evidence="1">Nucleus</location>
    </subcellularLocation>
</comment>
<evidence type="ECO:0000256" key="2">
    <source>
        <dbReference type="ARBA" id="ARBA00004286"/>
    </source>
</evidence>
<dbReference type="PROSITE" id="PS50280">
    <property type="entry name" value="SET"/>
    <property type="match status" value="1"/>
</dbReference>
<sequence>MPRDWRTTGTGTSCTRRRRHHSEDLSRGKESTPVELCVGDAGTRPSEFRYRKDRWPHGCFLSRGPALFRVCCDCTDGCSDAKHCACVAMTTGGRGYSHQRLLEPVPLYECGPWCGCVRSRCQNRLVQRGLRVRLQVFQTEDRGWGVRCRDDLDRGTFVCIYAGERSLKRGAEMEEVCFIDANKEGNVSRFINHNCKPNLFIQNVFTDSHDPAFPVIAFFTSRVVKSGTELTWDYAADAYADPGQKQEVPCLCGSSDCRHVVLKRVRLPNCASPVKQLQVLEVKD</sequence>
<evidence type="ECO:0000256" key="1">
    <source>
        <dbReference type="ARBA" id="ARBA00004123"/>
    </source>
</evidence>
<evidence type="ECO:0000256" key="4">
    <source>
        <dbReference type="ARBA" id="ARBA00022603"/>
    </source>
</evidence>
<protein>
    <recommendedName>
        <fullName evidence="15">SET domain, bifurcated 2</fullName>
    </recommendedName>
</protein>
<evidence type="ECO:0008006" key="15">
    <source>
        <dbReference type="Google" id="ProtNLM"/>
    </source>
</evidence>
<dbReference type="InterPro" id="IPR046341">
    <property type="entry name" value="SET_dom_sf"/>
</dbReference>
<dbReference type="Gene3D" id="2.170.270.10">
    <property type="entry name" value="SET domain"/>
    <property type="match status" value="1"/>
</dbReference>
<dbReference type="PANTHER" id="PTHR46024">
    <property type="entry name" value="HISTONE-LYSINE N-METHYLTRANSFERASE EGGLESS"/>
    <property type="match status" value="1"/>
</dbReference>
<keyword evidence="3" id="KW-0158">Chromosome</keyword>
<evidence type="ECO:0000256" key="5">
    <source>
        <dbReference type="ARBA" id="ARBA00022679"/>
    </source>
</evidence>
<dbReference type="PROSITE" id="PS50867">
    <property type="entry name" value="PRE_SET"/>
    <property type="match status" value="1"/>
</dbReference>
<dbReference type="Ensembl" id="ENSNFUT00015034691.1">
    <property type="protein sequence ID" value="ENSNFUP00015033194.1"/>
    <property type="gene ID" value="ENSNFUG00015016252.1"/>
</dbReference>
<dbReference type="GO" id="GO:0005634">
    <property type="term" value="C:nucleus"/>
    <property type="evidence" value="ECO:0007669"/>
    <property type="project" value="UniProtKB-SubCell"/>
</dbReference>
<keyword evidence="6" id="KW-0949">S-adenosyl-L-methionine</keyword>
<keyword evidence="8" id="KW-0539">Nucleus</keyword>
<feature type="domain" description="SET" evidence="10">
    <location>
        <begin position="132"/>
        <end position="235"/>
    </location>
</feature>
<dbReference type="GO" id="GO:0005694">
    <property type="term" value="C:chromosome"/>
    <property type="evidence" value="ECO:0007669"/>
    <property type="project" value="UniProtKB-SubCell"/>
</dbReference>
<dbReference type="SMART" id="SM00317">
    <property type="entry name" value="SET"/>
    <property type="match status" value="1"/>
</dbReference>
<evidence type="ECO:0000259" key="12">
    <source>
        <dbReference type="PROSITE" id="PS50868"/>
    </source>
</evidence>
<evidence type="ECO:0000256" key="3">
    <source>
        <dbReference type="ARBA" id="ARBA00022454"/>
    </source>
</evidence>
<dbReference type="GO" id="GO:0070828">
    <property type="term" value="P:heterochromatin organization"/>
    <property type="evidence" value="ECO:0007669"/>
    <property type="project" value="TreeGrafter"/>
</dbReference>
<dbReference type="InterPro" id="IPR001214">
    <property type="entry name" value="SET_dom"/>
</dbReference>
<feature type="region of interest" description="Disordered" evidence="9">
    <location>
        <begin position="1"/>
        <end position="27"/>
    </location>
</feature>
<dbReference type="InterPro" id="IPR051516">
    <property type="entry name" value="SETDB_methyltransferase"/>
</dbReference>
<accession>A0A8C6MJQ8</accession>
<dbReference type="PANTHER" id="PTHR46024:SF3">
    <property type="entry name" value="HISTONE-LYSINE N-METHYLTRANSFERASE SETDB2"/>
    <property type="match status" value="1"/>
</dbReference>
<dbReference type="GO" id="GO:0032259">
    <property type="term" value="P:methylation"/>
    <property type="evidence" value="ECO:0007669"/>
    <property type="project" value="UniProtKB-KW"/>
</dbReference>
<keyword evidence="4" id="KW-0489">Methyltransferase</keyword>
<dbReference type="InterPro" id="IPR007728">
    <property type="entry name" value="Pre-SET_dom"/>
</dbReference>
<dbReference type="Pfam" id="PF00856">
    <property type="entry name" value="SET"/>
    <property type="match status" value="1"/>
</dbReference>
<dbReference type="Proteomes" id="UP000694548">
    <property type="component" value="Chromosome sgr10"/>
</dbReference>
<dbReference type="PROSITE" id="PS50868">
    <property type="entry name" value="POST_SET"/>
    <property type="match status" value="1"/>
</dbReference>
<dbReference type="GO" id="GO:0008270">
    <property type="term" value="F:zinc ion binding"/>
    <property type="evidence" value="ECO:0007669"/>
    <property type="project" value="InterPro"/>
</dbReference>
<evidence type="ECO:0000256" key="7">
    <source>
        <dbReference type="ARBA" id="ARBA00022853"/>
    </source>
</evidence>
<keyword evidence="7" id="KW-0156">Chromatin regulator</keyword>
<evidence type="ECO:0000256" key="6">
    <source>
        <dbReference type="ARBA" id="ARBA00022691"/>
    </source>
</evidence>
<organism evidence="13 14">
    <name type="scientific">Nothobranchius furzeri</name>
    <name type="common">Turquoise killifish</name>
    <dbReference type="NCBI Taxonomy" id="105023"/>
    <lineage>
        <taxon>Eukaryota</taxon>
        <taxon>Metazoa</taxon>
        <taxon>Chordata</taxon>
        <taxon>Craniata</taxon>
        <taxon>Vertebrata</taxon>
        <taxon>Euteleostomi</taxon>
        <taxon>Actinopterygii</taxon>
        <taxon>Neopterygii</taxon>
        <taxon>Teleostei</taxon>
        <taxon>Neoteleostei</taxon>
        <taxon>Acanthomorphata</taxon>
        <taxon>Ovalentaria</taxon>
        <taxon>Atherinomorphae</taxon>
        <taxon>Cyprinodontiformes</taxon>
        <taxon>Nothobranchiidae</taxon>
        <taxon>Nothobranchius</taxon>
    </lineage>
</organism>
<dbReference type="InterPro" id="IPR003616">
    <property type="entry name" value="Post-SET_dom"/>
</dbReference>
<dbReference type="SUPFAM" id="SSF82199">
    <property type="entry name" value="SET domain"/>
    <property type="match status" value="1"/>
</dbReference>
<dbReference type="SMART" id="SM00468">
    <property type="entry name" value="PreSET"/>
    <property type="match status" value="1"/>
</dbReference>
<reference evidence="13" key="3">
    <citation type="submission" date="2025-09" db="UniProtKB">
        <authorList>
            <consortium name="Ensembl"/>
        </authorList>
    </citation>
    <scope>IDENTIFICATION</scope>
</reference>
<proteinExistence type="predicted"/>
<name>A0A8C6MJQ8_NOTFU</name>
<keyword evidence="5" id="KW-0808">Transferase</keyword>
<dbReference type="AlphaFoldDB" id="A0A8C6MJQ8"/>
<dbReference type="GO" id="GO:0046974">
    <property type="term" value="F:histone H3K9 methyltransferase activity"/>
    <property type="evidence" value="ECO:0007669"/>
    <property type="project" value="TreeGrafter"/>
</dbReference>
<dbReference type="Pfam" id="PF05033">
    <property type="entry name" value="Pre-SET"/>
    <property type="match status" value="1"/>
</dbReference>
<evidence type="ECO:0000256" key="8">
    <source>
        <dbReference type="ARBA" id="ARBA00023242"/>
    </source>
</evidence>
<feature type="domain" description="Pre-SET" evidence="11">
    <location>
        <begin position="70"/>
        <end position="129"/>
    </location>
</feature>
<evidence type="ECO:0000313" key="13">
    <source>
        <dbReference type="Ensembl" id="ENSNFUP00015033194.1"/>
    </source>
</evidence>
<evidence type="ECO:0000313" key="14">
    <source>
        <dbReference type="Proteomes" id="UP000694548"/>
    </source>
</evidence>
<reference evidence="13" key="1">
    <citation type="submission" date="2014-08" db="EMBL/GenBank/DDBJ databases">
        <authorList>
            <person name="Senf B."/>
            <person name="Petzold A."/>
            <person name="Downie B.R."/>
            <person name="Koch P."/>
            <person name="Platzer M."/>
        </authorList>
    </citation>
    <scope>NUCLEOTIDE SEQUENCE [LARGE SCALE GENOMIC DNA]</scope>
    <source>
        <strain evidence="13">GRZ</strain>
    </source>
</reference>
<dbReference type="GO" id="GO:0010629">
    <property type="term" value="P:negative regulation of gene expression"/>
    <property type="evidence" value="ECO:0007669"/>
    <property type="project" value="TreeGrafter"/>
</dbReference>
<reference evidence="13" key="2">
    <citation type="submission" date="2025-08" db="UniProtKB">
        <authorList>
            <consortium name="Ensembl"/>
        </authorList>
    </citation>
    <scope>IDENTIFICATION</scope>
</reference>
<evidence type="ECO:0000259" key="10">
    <source>
        <dbReference type="PROSITE" id="PS50280"/>
    </source>
</evidence>
<evidence type="ECO:0000259" key="11">
    <source>
        <dbReference type="PROSITE" id="PS50867"/>
    </source>
</evidence>
<feature type="domain" description="Post-SET" evidence="12">
    <location>
        <begin position="246"/>
        <end position="262"/>
    </location>
</feature>
<keyword evidence="14" id="KW-1185">Reference proteome</keyword>